<proteinExistence type="predicted"/>
<gene>
    <name evidence="2" type="ORF">prwr041_03870</name>
</gene>
<dbReference type="Proteomes" id="UP001319045">
    <property type="component" value="Chromosome"/>
</dbReference>
<evidence type="ECO:0000256" key="1">
    <source>
        <dbReference type="SAM" id="Phobius"/>
    </source>
</evidence>
<name>A0ABM7NVG1_9BACT</name>
<accession>A0ABM7NVG1</accession>
<reference evidence="2 3" key="1">
    <citation type="journal article" date="2022" name="Int. J. Syst. Evol. Microbiol.">
        <title>Prevotella herbatica sp. nov., a plant polysaccharide-decomposing anaerobic bacterium isolated from a methanogenic reactor.</title>
        <authorList>
            <person name="Uek A."/>
            <person name="Tonouchi A."/>
            <person name="Kaku N."/>
            <person name="Ueki K."/>
        </authorList>
    </citation>
    <scope>NUCLEOTIDE SEQUENCE [LARGE SCALE GENOMIC DNA]</scope>
    <source>
        <strain evidence="2 3">WR041</strain>
    </source>
</reference>
<organism evidence="2 3">
    <name type="scientific">Prevotella herbatica</name>
    <dbReference type="NCBI Taxonomy" id="2801997"/>
    <lineage>
        <taxon>Bacteria</taxon>
        <taxon>Pseudomonadati</taxon>
        <taxon>Bacteroidota</taxon>
        <taxon>Bacteroidia</taxon>
        <taxon>Bacteroidales</taxon>
        <taxon>Prevotellaceae</taxon>
        <taxon>Prevotella</taxon>
    </lineage>
</organism>
<keyword evidence="1" id="KW-0812">Transmembrane</keyword>
<keyword evidence="1" id="KW-1133">Transmembrane helix</keyword>
<evidence type="ECO:0000313" key="3">
    <source>
        <dbReference type="Proteomes" id="UP001319045"/>
    </source>
</evidence>
<evidence type="ECO:0000313" key="2">
    <source>
        <dbReference type="EMBL" id="BCS84494.1"/>
    </source>
</evidence>
<dbReference type="EMBL" id="AP024484">
    <property type="protein sequence ID" value="BCS84494.1"/>
    <property type="molecule type" value="Genomic_DNA"/>
</dbReference>
<protein>
    <submittedName>
        <fullName evidence="2">Uncharacterized protein</fullName>
    </submittedName>
</protein>
<keyword evidence="3" id="KW-1185">Reference proteome</keyword>
<sequence>MAVLSTIANDIELRAIRSVTLGRVRGLLPVSSVIIYICFICSMSDLIRAASSKIHCSVNTEETYHNEGKYT</sequence>
<keyword evidence="1" id="KW-0472">Membrane</keyword>
<feature type="transmembrane region" description="Helical" evidence="1">
    <location>
        <begin position="27"/>
        <end position="47"/>
    </location>
</feature>